<name>A0A392Q3U8_9FABA</name>
<feature type="compositionally biased region" description="Polar residues" evidence="1">
    <location>
        <begin position="29"/>
        <end position="44"/>
    </location>
</feature>
<reference evidence="2 3" key="1">
    <citation type="journal article" date="2018" name="Front. Plant Sci.">
        <title>Red Clover (Trifolium pratense) and Zigzag Clover (T. medium) - A Picture of Genomic Similarities and Differences.</title>
        <authorList>
            <person name="Dluhosova J."/>
            <person name="Istvanek J."/>
            <person name="Nedelnik J."/>
            <person name="Repkova J."/>
        </authorList>
    </citation>
    <scope>NUCLEOTIDE SEQUENCE [LARGE SCALE GENOMIC DNA]</scope>
    <source>
        <strain evidence="3">cv. 10/8</strain>
        <tissue evidence="2">Leaf</tissue>
    </source>
</reference>
<sequence>MSSGKMGGGRLASSIHGRLCTVDERTRQPVESNFSSAENDLQLQ</sequence>
<dbReference type="AlphaFoldDB" id="A0A392Q3U8"/>
<feature type="region of interest" description="Disordered" evidence="1">
    <location>
        <begin position="1"/>
        <end position="44"/>
    </location>
</feature>
<proteinExistence type="predicted"/>
<organism evidence="2 3">
    <name type="scientific">Trifolium medium</name>
    <dbReference type="NCBI Taxonomy" id="97028"/>
    <lineage>
        <taxon>Eukaryota</taxon>
        <taxon>Viridiplantae</taxon>
        <taxon>Streptophyta</taxon>
        <taxon>Embryophyta</taxon>
        <taxon>Tracheophyta</taxon>
        <taxon>Spermatophyta</taxon>
        <taxon>Magnoliopsida</taxon>
        <taxon>eudicotyledons</taxon>
        <taxon>Gunneridae</taxon>
        <taxon>Pentapetalae</taxon>
        <taxon>rosids</taxon>
        <taxon>fabids</taxon>
        <taxon>Fabales</taxon>
        <taxon>Fabaceae</taxon>
        <taxon>Papilionoideae</taxon>
        <taxon>50 kb inversion clade</taxon>
        <taxon>NPAAA clade</taxon>
        <taxon>Hologalegina</taxon>
        <taxon>IRL clade</taxon>
        <taxon>Trifolieae</taxon>
        <taxon>Trifolium</taxon>
    </lineage>
</organism>
<protein>
    <submittedName>
        <fullName evidence="2">Uncharacterized protein</fullName>
    </submittedName>
</protein>
<feature type="non-terminal residue" evidence="2">
    <location>
        <position position="44"/>
    </location>
</feature>
<feature type="compositionally biased region" description="Gly residues" evidence="1">
    <location>
        <begin position="1"/>
        <end position="10"/>
    </location>
</feature>
<dbReference type="EMBL" id="LXQA010110862">
    <property type="protein sequence ID" value="MCI18587.1"/>
    <property type="molecule type" value="Genomic_DNA"/>
</dbReference>
<comment type="caution">
    <text evidence="2">The sequence shown here is derived from an EMBL/GenBank/DDBJ whole genome shotgun (WGS) entry which is preliminary data.</text>
</comment>
<accession>A0A392Q3U8</accession>
<keyword evidence="3" id="KW-1185">Reference proteome</keyword>
<evidence type="ECO:0000313" key="3">
    <source>
        <dbReference type="Proteomes" id="UP000265520"/>
    </source>
</evidence>
<evidence type="ECO:0000313" key="2">
    <source>
        <dbReference type="EMBL" id="MCI18587.1"/>
    </source>
</evidence>
<evidence type="ECO:0000256" key="1">
    <source>
        <dbReference type="SAM" id="MobiDB-lite"/>
    </source>
</evidence>
<dbReference type="Proteomes" id="UP000265520">
    <property type="component" value="Unassembled WGS sequence"/>
</dbReference>